<comment type="caution">
    <text evidence="1">The sequence shown here is derived from an EMBL/GenBank/DDBJ whole genome shotgun (WGS) entry which is preliminary data.</text>
</comment>
<protein>
    <submittedName>
        <fullName evidence="1">Uncharacterized protein</fullName>
    </submittedName>
</protein>
<proteinExistence type="predicted"/>
<dbReference type="EMBL" id="BMKL01000001">
    <property type="protein sequence ID" value="GGD98472.1"/>
    <property type="molecule type" value="Genomic_DNA"/>
</dbReference>
<keyword evidence="2" id="KW-1185">Reference proteome</keyword>
<organism evidence="1 2">
    <name type="scientific">Tsuneonella deserti</name>
    <dbReference type="NCBI Taxonomy" id="2035528"/>
    <lineage>
        <taxon>Bacteria</taxon>
        <taxon>Pseudomonadati</taxon>
        <taxon>Pseudomonadota</taxon>
        <taxon>Alphaproteobacteria</taxon>
        <taxon>Sphingomonadales</taxon>
        <taxon>Erythrobacteraceae</taxon>
        <taxon>Tsuneonella</taxon>
    </lineage>
</organism>
<dbReference type="RefSeq" id="WP_188644814.1">
    <property type="nucleotide sequence ID" value="NZ_BMKL01000001.1"/>
</dbReference>
<dbReference type="Proteomes" id="UP000619041">
    <property type="component" value="Unassembled WGS sequence"/>
</dbReference>
<gene>
    <name evidence="1" type="ORF">GCM10011515_17880</name>
</gene>
<sequence>MLRFPRPNEAKSIDRGDGKLIVIVERPDGLFSASIDRVGFDEEQEAHYWAVSMEPERGLFGSIEEAEREFG</sequence>
<evidence type="ECO:0000313" key="1">
    <source>
        <dbReference type="EMBL" id="GGD98472.1"/>
    </source>
</evidence>
<evidence type="ECO:0000313" key="2">
    <source>
        <dbReference type="Proteomes" id="UP000619041"/>
    </source>
</evidence>
<accession>A0ABQ1SC31</accession>
<reference evidence="2" key="1">
    <citation type="journal article" date="2019" name="Int. J. Syst. Evol. Microbiol.">
        <title>The Global Catalogue of Microorganisms (GCM) 10K type strain sequencing project: providing services to taxonomists for standard genome sequencing and annotation.</title>
        <authorList>
            <consortium name="The Broad Institute Genomics Platform"/>
            <consortium name="The Broad Institute Genome Sequencing Center for Infectious Disease"/>
            <person name="Wu L."/>
            <person name="Ma J."/>
        </authorList>
    </citation>
    <scope>NUCLEOTIDE SEQUENCE [LARGE SCALE GENOMIC DNA]</scope>
    <source>
        <strain evidence="2">CGMCC 1.15959</strain>
    </source>
</reference>
<name>A0ABQ1SC31_9SPHN</name>